<dbReference type="AlphaFoldDB" id="C5FQN7"/>
<dbReference type="GeneID" id="9223878"/>
<dbReference type="Proteomes" id="UP000002035">
    <property type="component" value="Unassembled WGS sequence"/>
</dbReference>
<proteinExistence type="predicted"/>
<dbReference type="HOGENOM" id="CLU_1712828_0_0_1"/>
<protein>
    <submittedName>
        <fullName evidence="1">Uncharacterized protein</fullName>
    </submittedName>
</protein>
<accession>C5FQN7</accession>
<name>C5FQN7_ARTOC</name>
<dbReference type="VEuPathDB" id="FungiDB:MCYG_05009"/>
<organism evidence="1 2">
    <name type="scientific">Arthroderma otae (strain ATCC MYA-4605 / CBS 113480)</name>
    <name type="common">Microsporum canis</name>
    <dbReference type="NCBI Taxonomy" id="554155"/>
    <lineage>
        <taxon>Eukaryota</taxon>
        <taxon>Fungi</taxon>
        <taxon>Dikarya</taxon>
        <taxon>Ascomycota</taxon>
        <taxon>Pezizomycotina</taxon>
        <taxon>Eurotiomycetes</taxon>
        <taxon>Eurotiomycetidae</taxon>
        <taxon>Onygenales</taxon>
        <taxon>Arthrodermataceae</taxon>
        <taxon>Microsporum</taxon>
    </lineage>
</organism>
<keyword evidence="2" id="KW-1185">Reference proteome</keyword>
<evidence type="ECO:0000313" key="1">
    <source>
        <dbReference type="EMBL" id="EEQ32190.1"/>
    </source>
</evidence>
<gene>
    <name evidence="1" type="ORF">MCYG_05009</name>
</gene>
<evidence type="ECO:0000313" key="2">
    <source>
        <dbReference type="Proteomes" id="UP000002035"/>
    </source>
</evidence>
<dbReference type="RefSeq" id="XP_002847272.1">
    <property type="nucleotide sequence ID" value="XM_002847226.1"/>
</dbReference>
<dbReference type="EMBL" id="DS995704">
    <property type="protein sequence ID" value="EEQ32190.1"/>
    <property type="molecule type" value="Genomic_DNA"/>
</dbReference>
<reference evidence="2" key="1">
    <citation type="journal article" date="2012" name="MBio">
        <title>Comparative genome analysis of Trichophyton rubrum and related dermatophytes reveals candidate genes involved in infection.</title>
        <authorList>
            <person name="Martinez D.A."/>
            <person name="Oliver B.G."/>
            <person name="Graeser Y."/>
            <person name="Goldberg J.M."/>
            <person name="Li W."/>
            <person name="Martinez-Rossi N.M."/>
            <person name="Monod M."/>
            <person name="Shelest E."/>
            <person name="Barton R.C."/>
            <person name="Birch E."/>
            <person name="Brakhage A.A."/>
            <person name="Chen Z."/>
            <person name="Gurr S.J."/>
            <person name="Heiman D."/>
            <person name="Heitman J."/>
            <person name="Kosti I."/>
            <person name="Rossi A."/>
            <person name="Saif S."/>
            <person name="Samalova M."/>
            <person name="Saunders C.W."/>
            <person name="Shea T."/>
            <person name="Summerbell R.C."/>
            <person name="Xu J."/>
            <person name="Young S."/>
            <person name="Zeng Q."/>
            <person name="Birren B.W."/>
            <person name="Cuomo C.A."/>
            <person name="White T.C."/>
        </authorList>
    </citation>
    <scope>NUCLEOTIDE SEQUENCE [LARGE SCALE GENOMIC DNA]</scope>
    <source>
        <strain evidence="2">ATCC MYA-4605 / CBS 113480</strain>
    </source>
</reference>
<sequence>MASAAQQACATQPMVLLEPMVGCLFVASCSFRCSGLEVYFETNWNQGNLECQLGEKFDIQAQAINNPTGELEQTRASRILVDITATGNVKAPWQGRPELLLETLISQCGTRSRLLASVLAHRFTALGNPAFHVDKALLSIFAISGDGAGVHPK</sequence>